<dbReference type="Proteomes" id="UP000283255">
    <property type="component" value="Unassembled WGS sequence"/>
</dbReference>
<evidence type="ECO:0000256" key="1">
    <source>
        <dbReference type="SAM" id="MobiDB-lite"/>
    </source>
</evidence>
<gene>
    <name evidence="2" type="ORF">D1Z90_06090</name>
</gene>
<evidence type="ECO:0000313" key="3">
    <source>
        <dbReference type="Proteomes" id="UP000283255"/>
    </source>
</evidence>
<proteinExistence type="predicted"/>
<name>A0A418YHH8_9GAMM</name>
<feature type="region of interest" description="Disordered" evidence="1">
    <location>
        <begin position="274"/>
        <end position="300"/>
    </location>
</feature>
<organism evidence="2 3">
    <name type="scientific">Motilimonas pumila</name>
    <dbReference type="NCBI Taxonomy" id="2303987"/>
    <lineage>
        <taxon>Bacteria</taxon>
        <taxon>Pseudomonadati</taxon>
        <taxon>Pseudomonadota</taxon>
        <taxon>Gammaproteobacteria</taxon>
        <taxon>Alteromonadales</taxon>
        <taxon>Alteromonadales genera incertae sedis</taxon>
        <taxon>Motilimonas</taxon>
    </lineage>
</organism>
<accession>A0A418YHH8</accession>
<keyword evidence="3" id="KW-1185">Reference proteome</keyword>
<dbReference type="AlphaFoldDB" id="A0A418YHH8"/>
<protein>
    <submittedName>
        <fullName evidence="2">Uncharacterized protein</fullName>
    </submittedName>
</protein>
<sequence length="313" mass="34386">MSLFPDLAAFAKAHPACHGNILALAYDISEQSHQEVAFFNQQLNQHKLAPAKWSITLAPQATAQWQLQISAQEANQFVLNNSMSLAASALSVVLELQHLQDCAEQNKIVKTKLGRQETSLDKWFSDKQNADEFATTLALDTSLLGYFHQVSQILFGHCSLPETSLVERRALITDADFNAGSMFCLWLQYHQNEQRKPVSTEAALHRLVNAGYLLGVIQKSQSKNKNALHYAAHRVSCLASGAQAADQVAYEEASLQQSVSDASQWIEAALRDSSLADSVGSESELSDDADKLEQETAPCRAQLKSGPLQQLAF</sequence>
<reference evidence="2 3" key="1">
    <citation type="submission" date="2018-09" db="EMBL/GenBank/DDBJ databases">
        <authorList>
            <person name="Wang F."/>
        </authorList>
    </citation>
    <scope>NUCLEOTIDE SEQUENCE [LARGE SCALE GENOMIC DNA]</scope>
    <source>
        <strain evidence="2 3">PLHSC7-2</strain>
    </source>
</reference>
<dbReference type="EMBL" id="QZCH01000004">
    <property type="protein sequence ID" value="RJG49525.1"/>
    <property type="molecule type" value="Genomic_DNA"/>
</dbReference>
<comment type="caution">
    <text evidence="2">The sequence shown here is derived from an EMBL/GenBank/DDBJ whole genome shotgun (WGS) entry which is preliminary data.</text>
</comment>
<reference evidence="2 3" key="2">
    <citation type="submission" date="2019-01" db="EMBL/GenBank/DDBJ databases">
        <title>Motilimonas pumilus sp. nov., isolated from the gut of sea cucumber (Apostichopus japonicus).</title>
        <authorList>
            <person name="Wang F.-Q."/>
            <person name="Ren L.-H."/>
            <person name="Lin Y.-W."/>
            <person name="Sun G.-H."/>
            <person name="Du Z.-J."/>
            <person name="Zhao J.-X."/>
            <person name="Liu X.-J."/>
            <person name="Liu L.-J."/>
        </authorList>
    </citation>
    <scope>NUCLEOTIDE SEQUENCE [LARGE SCALE GENOMIC DNA]</scope>
    <source>
        <strain evidence="2 3">PLHSC7-2</strain>
    </source>
</reference>
<evidence type="ECO:0000313" key="2">
    <source>
        <dbReference type="EMBL" id="RJG49525.1"/>
    </source>
</evidence>
<dbReference type="RefSeq" id="WP_119909860.1">
    <property type="nucleotide sequence ID" value="NZ_QZCH01000004.1"/>
</dbReference>
<dbReference type="OrthoDB" id="7055790at2"/>